<dbReference type="InterPro" id="IPR036635">
    <property type="entry name" value="MurB_C_sf"/>
</dbReference>
<evidence type="ECO:0000313" key="18">
    <source>
        <dbReference type="EMBL" id="KKQ74682.1"/>
    </source>
</evidence>
<dbReference type="InterPro" id="IPR016169">
    <property type="entry name" value="FAD-bd_PCMH_sub2"/>
</dbReference>
<dbReference type="SUPFAM" id="SSF56194">
    <property type="entry name" value="Uridine diphospho-N-Acetylenolpyruvylglucosamine reductase, MurB, C-terminal domain"/>
    <property type="match status" value="1"/>
</dbReference>
<dbReference type="InterPro" id="IPR016166">
    <property type="entry name" value="FAD-bd_PCMH"/>
</dbReference>
<dbReference type="InterPro" id="IPR006094">
    <property type="entry name" value="Oxid_FAD_bind_N"/>
</dbReference>
<evidence type="ECO:0000256" key="14">
    <source>
        <dbReference type="ARBA" id="ARBA00023316"/>
    </source>
</evidence>
<name>A0A0G0K788_9BACT</name>
<dbReference type="Pfam" id="PF02873">
    <property type="entry name" value="MurB_C"/>
    <property type="match status" value="1"/>
</dbReference>
<feature type="active site" description="Proton donor" evidence="16">
    <location>
        <position position="216"/>
    </location>
</feature>
<reference evidence="18 19" key="1">
    <citation type="journal article" date="2015" name="Nature">
        <title>rRNA introns, odd ribosomes, and small enigmatic genomes across a large radiation of phyla.</title>
        <authorList>
            <person name="Brown C.T."/>
            <person name="Hug L.A."/>
            <person name="Thomas B.C."/>
            <person name="Sharon I."/>
            <person name="Castelle C.J."/>
            <person name="Singh A."/>
            <person name="Wilkins M.J."/>
            <person name="Williams K.H."/>
            <person name="Banfield J.F."/>
        </authorList>
    </citation>
    <scope>NUCLEOTIDE SEQUENCE [LARGE SCALE GENOMIC DNA]</scope>
</reference>
<organism evidence="18 19">
    <name type="scientific">Candidatus Woesebacteria bacterium GW2011_GWB1_38_5b</name>
    <dbReference type="NCBI Taxonomy" id="1618569"/>
    <lineage>
        <taxon>Bacteria</taxon>
        <taxon>Candidatus Woeseibacteriota</taxon>
    </lineage>
</organism>
<keyword evidence="11 16" id="KW-0573">Peptidoglycan synthesis</keyword>
<dbReference type="GO" id="GO:0008762">
    <property type="term" value="F:UDP-N-acetylmuramate dehydrogenase activity"/>
    <property type="evidence" value="ECO:0007669"/>
    <property type="project" value="UniProtKB-UniRule"/>
</dbReference>
<dbReference type="PANTHER" id="PTHR21071:SF4">
    <property type="entry name" value="UDP-N-ACETYLENOLPYRUVOYLGLUCOSAMINE REDUCTASE"/>
    <property type="match status" value="1"/>
</dbReference>
<dbReference type="EMBL" id="LBUZ01000028">
    <property type="protein sequence ID" value="KKQ74682.1"/>
    <property type="molecule type" value="Genomic_DNA"/>
</dbReference>
<dbReference type="PROSITE" id="PS51387">
    <property type="entry name" value="FAD_PCMH"/>
    <property type="match status" value="1"/>
</dbReference>
<proteinExistence type="inferred from homology"/>
<dbReference type="GO" id="GO:0008360">
    <property type="term" value="P:regulation of cell shape"/>
    <property type="evidence" value="ECO:0007669"/>
    <property type="project" value="UniProtKB-KW"/>
</dbReference>
<evidence type="ECO:0000256" key="7">
    <source>
        <dbReference type="ARBA" id="ARBA00022630"/>
    </source>
</evidence>
<evidence type="ECO:0000256" key="4">
    <source>
        <dbReference type="ARBA" id="ARBA00004752"/>
    </source>
</evidence>
<sequence>MILKTNVPLKKYSHIRIGGPATLFSEFKSEEELIEILKHWREENGELDNVLVLGDGTNILFSDRGFSGLVIKNSIDFIKKEKDCIEVGAGTKVSRLVEYYIGNSLSGFEWAGGLPGTVGGAVRGNAGAFGGETKDILISARCINIKSLKKTTLTNNKCNFSYRNSFFKSNAGKDEIILSVRFSFKKGDADTIRLLTQEKIDYRIEKHPLDYPNLGSIFKNVPVENVSKRVLSEFGKNIKKDPFPVIPAVKFLVGSGLKGKTIGGAKVSEKHPNYIVNDKNAKAKDVLSLIKQVKEKVKEKYKVVLDEEITIVGN</sequence>
<dbReference type="InterPro" id="IPR036318">
    <property type="entry name" value="FAD-bd_PCMH-like_sf"/>
</dbReference>
<evidence type="ECO:0000256" key="15">
    <source>
        <dbReference type="ARBA" id="ARBA00048914"/>
    </source>
</evidence>
<comment type="catalytic activity">
    <reaction evidence="15 16">
        <text>UDP-N-acetyl-alpha-D-muramate + NADP(+) = UDP-N-acetyl-3-O-(1-carboxyvinyl)-alpha-D-glucosamine + NADPH + H(+)</text>
        <dbReference type="Rhea" id="RHEA:12248"/>
        <dbReference type="ChEBI" id="CHEBI:15378"/>
        <dbReference type="ChEBI" id="CHEBI:57783"/>
        <dbReference type="ChEBI" id="CHEBI:58349"/>
        <dbReference type="ChEBI" id="CHEBI:68483"/>
        <dbReference type="ChEBI" id="CHEBI:70757"/>
        <dbReference type="EC" id="1.3.1.98"/>
    </reaction>
</comment>
<evidence type="ECO:0000313" key="19">
    <source>
        <dbReference type="Proteomes" id="UP000034181"/>
    </source>
</evidence>
<dbReference type="NCBIfam" id="NF010480">
    <property type="entry name" value="PRK13905.1"/>
    <property type="match status" value="1"/>
</dbReference>
<keyword evidence="8 16" id="KW-0274">FAD</keyword>
<gene>
    <name evidence="16" type="primary">murB</name>
    <name evidence="18" type="ORF">US96_C0028G0006</name>
</gene>
<dbReference type="Proteomes" id="UP000034181">
    <property type="component" value="Unassembled WGS sequence"/>
</dbReference>
<dbReference type="Pfam" id="PF01565">
    <property type="entry name" value="FAD_binding_4"/>
    <property type="match status" value="1"/>
</dbReference>
<comment type="similarity">
    <text evidence="16">Belongs to the MurB family.</text>
</comment>
<dbReference type="AlphaFoldDB" id="A0A0G0K788"/>
<dbReference type="InterPro" id="IPR003170">
    <property type="entry name" value="MurB"/>
</dbReference>
<dbReference type="UniPathway" id="UPA00219"/>
<evidence type="ECO:0000256" key="2">
    <source>
        <dbReference type="ARBA" id="ARBA00003921"/>
    </source>
</evidence>
<keyword evidence="5 16" id="KW-0963">Cytoplasm</keyword>
<evidence type="ECO:0000256" key="5">
    <source>
        <dbReference type="ARBA" id="ARBA00022490"/>
    </source>
</evidence>
<dbReference type="InterPro" id="IPR011601">
    <property type="entry name" value="MurB_C"/>
</dbReference>
<dbReference type="GO" id="GO:0071555">
    <property type="term" value="P:cell wall organization"/>
    <property type="evidence" value="ECO:0007669"/>
    <property type="project" value="UniProtKB-KW"/>
</dbReference>
<evidence type="ECO:0000256" key="16">
    <source>
        <dbReference type="HAMAP-Rule" id="MF_00037"/>
    </source>
</evidence>
<evidence type="ECO:0000256" key="11">
    <source>
        <dbReference type="ARBA" id="ARBA00022984"/>
    </source>
</evidence>
<dbReference type="PATRIC" id="fig|1618569.3.peg.653"/>
<keyword evidence="14 16" id="KW-0961">Cell wall biogenesis/degradation</keyword>
<comment type="subcellular location">
    <subcellularLocation>
        <location evidence="3 16">Cytoplasm</location>
    </subcellularLocation>
</comment>
<keyword evidence="7 16" id="KW-0285">Flavoprotein</keyword>
<dbReference type="Gene3D" id="3.30.43.10">
    <property type="entry name" value="Uridine Diphospho-n-acetylenolpyruvylglucosamine Reductase, domain 2"/>
    <property type="match status" value="1"/>
</dbReference>
<keyword evidence="9 16" id="KW-0521">NADP</keyword>
<evidence type="ECO:0000256" key="10">
    <source>
        <dbReference type="ARBA" id="ARBA00022960"/>
    </source>
</evidence>
<dbReference type="PANTHER" id="PTHR21071">
    <property type="entry name" value="UDP-N-ACETYLENOLPYRUVOYLGLUCOSAMINE REDUCTASE"/>
    <property type="match status" value="1"/>
</dbReference>
<keyword evidence="6 16" id="KW-0132">Cell division</keyword>
<dbReference type="GO" id="GO:0005829">
    <property type="term" value="C:cytosol"/>
    <property type="evidence" value="ECO:0007669"/>
    <property type="project" value="TreeGrafter"/>
</dbReference>
<dbReference type="GO" id="GO:0051301">
    <property type="term" value="P:cell division"/>
    <property type="evidence" value="ECO:0007669"/>
    <property type="project" value="UniProtKB-KW"/>
</dbReference>
<keyword evidence="12 16" id="KW-0560">Oxidoreductase</keyword>
<comment type="function">
    <text evidence="2 16">Cell wall formation.</text>
</comment>
<keyword evidence="13 16" id="KW-0131">Cell cycle</keyword>
<comment type="cofactor">
    <cofactor evidence="1 16">
        <name>FAD</name>
        <dbReference type="ChEBI" id="CHEBI:57692"/>
    </cofactor>
</comment>
<evidence type="ECO:0000256" key="13">
    <source>
        <dbReference type="ARBA" id="ARBA00023306"/>
    </source>
</evidence>
<feature type="active site" evidence="16">
    <location>
        <position position="163"/>
    </location>
</feature>
<feature type="active site" evidence="16">
    <location>
        <position position="308"/>
    </location>
</feature>
<evidence type="ECO:0000259" key="17">
    <source>
        <dbReference type="PROSITE" id="PS51387"/>
    </source>
</evidence>
<evidence type="ECO:0000256" key="12">
    <source>
        <dbReference type="ARBA" id="ARBA00023002"/>
    </source>
</evidence>
<evidence type="ECO:0000256" key="9">
    <source>
        <dbReference type="ARBA" id="ARBA00022857"/>
    </source>
</evidence>
<dbReference type="SUPFAM" id="SSF56176">
    <property type="entry name" value="FAD-binding/transporter-associated domain-like"/>
    <property type="match status" value="1"/>
</dbReference>
<dbReference type="EC" id="1.3.1.98" evidence="16"/>
<evidence type="ECO:0000256" key="1">
    <source>
        <dbReference type="ARBA" id="ARBA00001974"/>
    </source>
</evidence>
<protein>
    <recommendedName>
        <fullName evidence="16">UDP-N-acetylenolpyruvoylglucosamine reductase</fullName>
        <ecNumber evidence="16">1.3.1.98</ecNumber>
    </recommendedName>
    <alternativeName>
        <fullName evidence="16">UDP-N-acetylmuramate dehydrogenase</fullName>
    </alternativeName>
</protein>
<dbReference type="Gene3D" id="3.30.465.10">
    <property type="match status" value="1"/>
</dbReference>
<accession>A0A0G0K788</accession>
<comment type="pathway">
    <text evidence="4 16">Cell wall biogenesis; peptidoglycan biosynthesis.</text>
</comment>
<comment type="caution">
    <text evidence="18">The sequence shown here is derived from an EMBL/GenBank/DDBJ whole genome shotgun (WGS) entry which is preliminary data.</text>
</comment>
<evidence type="ECO:0000256" key="3">
    <source>
        <dbReference type="ARBA" id="ARBA00004496"/>
    </source>
</evidence>
<feature type="domain" description="FAD-binding PCMH-type" evidence="17">
    <location>
        <begin position="16"/>
        <end position="187"/>
    </location>
</feature>
<dbReference type="HAMAP" id="MF_00037">
    <property type="entry name" value="MurB"/>
    <property type="match status" value="1"/>
</dbReference>
<dbReference type="GO" id="GO:0071949">
    <property type="term" value="F:FAD binding"/>
    <property type="evidence" value="ECO:0007669"/>
    <property type="project" value="InterPro"/>
</dbReference>
<evidence type="ECO:0000256" key="8">
    <source>
        <dbReference type="ARBA" id="ARBA00022827"/>
    </source>
</evidence>
<keyword evidence="10 16" id="KW-0133">Cell shape</keyword>
<dbReference type="NCBIfam" id="TIGR00179">
    <property type="entry name" value="murB"/>
    <property type="match status" value="1"/>
</dbReference>
<dbReference type="Gene3D" id="3.90.78.10">
    <property type="entry name" value="UDP-N-acetylenolpyruvoylglucosamine reductase, C-terminal domain"/>
    <property type="match status" value="1"/>
</dbReference>
<dbReference type="GO" id="GO:0009252">
    <property type="term" value="P:peptidoglycan biosynthetic process"/>
    <property type="evidence" value="ECO:0007669"/>
    <property type="project" value="UniProtKB-UniRule"/>
</dbReference>
<dbReference type="InterPro" id="IPR016167">
    <property type="entry name" value="FAD-bd_PCMH_sub1"/>
</dbReference>
<evidence type="ECO:0000256" key="6">
    <source>
        <dbReference type="ARBA" id="ARBA00022618"/>
    </source>
</evidence>